<dbReference type="InterPro" id="IPR009056">
    <property type="entry name" value="Cyt_c-like_dom"/>
</dbReference>
<keyword evidence="3 7" id="KW-0479">Metal-binding</keyword>
<evidence type="ECO:0000313" key="10">
    <source>
        <dbReference type="Proteomes" id="UP001205861"/>
    </source>
</evidence>
<organism evidence="9 10">
    <name type="scientific">Massilia solisilvae</name>
    <dbReference type="NCBI Taxonomy" id="1811225"/>
    <lineage>
        <taxon>Bacteria</taxon>
        <taxon>Pseudomonadati</taxon>
        <taxon>Pseudomonadota</taxon>
        <taxon>Betaproteobacteria</taxon>
        <taxon>Burkholderiales</taxon>
        <taxon>Oxalobacteraceae</taxon>
        <taxon>Telluria group</taxon>
        <taxon>Massilia</taxon>
    </lineage>
</organism>
<accession>A0ABT2BFQ2</accession>
<evidence type="ECO:0000256" key="4">
    <source>
        <dbReference type="ARBA" id="ARBA00022729"/>
    </source>
</evidence>
<dbReference type="PROSITE" id="PS51007">
    <property type="entry name" value="CYTC"/>
    <property type="match status" value="1"/>
</dbReference>
<evidence type="ECO:0000256" key="3">
    <source>
        <dbReference type="ARBA" id="ARBA00022723"/>
    </source>
</evidence>
<dbReference type="SUPFAM" id="SSF46626">
    <property type="entry name" value="Cytochrome c"/>
    <property type="match status" value="2"/>
</dbReference>
<evidence type="ECO:0000313" key="9">
    <source>
        <dbReference type="EMBL" id="MCS0607347.1"/>
    </source>
</evidence>
<keyword evidence="6 7" id="KW-0408">Iron</keyword>
<dbReference type="PANTHER" id="PTHR30600:SF10">
    <property type="entry name" value="BLL6722 PROTEIN"/>
    <property type="match status" value="1"/>
</dbReference>
<evidence type="ECO:0000259" key="8">
    <source>
        <dbReference type="PROSITE" id="PS51007"/>
    </source>
</evidence>
<dbReference type="PROSITE" id="PS51257">
    <property type="entry name" value="PROKAR_LIPOPROTEIN"/>
    <property type="match status" value="1"/>
</dbReference>
<dbReference type="InterPro" id="IPR004852">
    <property type="entry name" value="Di-haem_cyt_c_peroxidsae"/>
</dbReference>
<evidence type="ECO:0000256" key="1">
    <source>
        <dbReference type="ARBA" id="ARBA00004196"/>
    </source>
</evidence>
<comment type="subcellular location">
    <subcellularLocation>
        <location evidence="1">Cell envelope</location>
    </subcellularLocation>
</comment>
<dbReference type="PANTHER" id="PTHR30600">
    <property type="entry name" value="CYTOCHROME C PEROXIDASE-RELATED"/>
    <property type="match status" value="1"/>
</dbReference>
<evidence type="ECO:0000256" key="2">
    <source>
        <dbReference type="ARBA" id="ARBA00022617"/>
    </source>
</evidence>
<comment type="caution">
    <text evidence="9">The sequence shown here is derived from an EMBL/GenBank/DDBJ whole genome shotgun (WGS) entry which is preliminary data.</text>
</comment>
<keyword evidence="4" id="KW-0732">Signal</keyword>
<evidence type="ECO:0000256" key="6">
    <source>
        <dbReference type="ARBA" id="ARBA00023004"/>
    </source>
</evidence>
<reference evidence="9 10" key="1">
    <citation type="submission" date="2022-08" db="EMBL/GenBank/DDBJ databases">
        <title>Reclassification of Massilia species as members of the genera Telluria, Duganella, Pseudoduganella, Mokoshia gen. nov. and Zemynaea gen. nov. using orthogonal and non-orthogonal genome-based approaches.</title>
        <authorList>
            <person name="Bowman J.P."/>
        </authorList>
    </citation>
    <scope>NUCLEOTIDE SEQUENCE [LARGE SCALE GENOMIC DNA]</scope>
    <source>
        <strain evidence="9 10">JCM 31607</strain>
    </source>
</reference>
<feature type="domain" description="Cytochrome c" evidence="8">
    <location>
        <begin position="308"/>
        <end position="478"/>
    </location>
</feature>
<dbReference type="EMBL" id="JANUGV010000001">
    <property type="protein sequence ID" value="MCS0607347.1"/>
    <property type="molecule type" value="Genomic_DNA"/>
</dbReference>
<dbReference type="Gene3D" id="1.10.760.10">
    <property type="entry name" value="Cytochrome c-like domain"/>
    <property type="match status" value="2"/>
</dbReference>
<dbReference type="Proteomes" id="UP001205861">
    <property type="component" value="Unassembled WGS sequence"/>
</dbReference>
<sequence length="509" mass="55519">MQKEAPRDRRRLAFMWTWLAVLLAGCGGPDGGTSQPAAGELIDQKLSAVLYEQGFTGRVEQSLERRLGRKLDPRLADVGRLLFFDRISNLHNDNTCAGCHAPTNGFGDSQPMAIGIQSNLLVGPHRLGPRNQRRTPTVVNAAFYPRLMWNGRFAALSGDPFNNALGFQFPLPEGVSKFGPNNPRYPHLLVAQAHMPPTELNEAAGFTGVLDGIDPRLQVFDDGMGMRVPGLDASGSRNEAIREVVVQRLNAVPDYVRKFAEVFGQVREGGAVDIDMFAKAIAEFEFTLVRANAPLDRFARGDAGAMTASQKHGALLFFGKANCVSCHAVRGASNEMFSDFRMHNIGVPQIAPAFGPAKGNTIFDGPGENEDFGLEQVTGEIGDRYKFRTSPLRNLAAQPAFFHNGAFVKLEDAVRHHLDVLASLKNYDAAKAGVAPDLVGRTAPVDTVSATLDPQMSKALRLTEAEFADLVNFLRYGLLDERVRPGEMCKLVPDKLPSGPQFLTFEACR</sequence>
<evidence type="ECO:0000256" key="5">
    <source>
        <dbReference type="ARBA" id="ARBA00023002"/>
    </source>
</evidence>
<dbReference type="RefSeq" id="WP_258855081.1">
    <property type="nucleotide sequence ID" value="NZ_JANUGV010000001.1"/>
</dbReference>
<keyword evidence="10" id="KW-1185">Reference proteome</keyword>
<dbReference type="Pfam" id="PF03150">
    <property type="entry name" value="CCP_MauG"/>
    <property type="match status" value="1"/>
</dbReference>
<gene>
    <name evidence="9" type="ORF">NX773_04085</name>
</gene>
<dbReference type="InterPro" id="IPR051395">
    <property type="entry name" value="Cytochrome_c_Peroxidase/MauG"/>
</dbReference>
<proteinExistence type="predicted"/>
<evidence type="ECO:0000256" key="7">
    <source>
        <dbReference type="PROSITE-ProRule" id="PRU00433"/>
    </source>
</evidence>
<protein>
    <recommendedName>
        <fullName evidence="8">Cytochrome c domain-containing protein</fullName>
    </recommendedName>
</protein>
<name>A0ABT2BFQ2_9BURK</name>
<keyword evidence="2 7" id="KW-0349">Heme</keyword>
<keyword evidence="5" id="KW-0560">Oxidoreductase</keyword>
<dbReference type="InterPro" id="IPR036909">
    <property type="entry name" value="Cyt_c-like_dom_sf"/>
</dbReference>